<keyword evidence="3" id="KW-1185">Reference proteome</keyword>
<dbReference type="AlphaFoldDB" id="A0AAD3H287"/>
<evidence type="ECO:0008006" key="4">
    <source>
        <dbReference type="Google" id="ProtNLM"/>
    </source>
</evidence>
<proteinExistence type="predicted"/>
<reference evidence="2 3" key="1">
    <citation type="journal article" date="2021" name="Sci. Rep.">
        <title>The genome of the diatom Chaetoceros tenuissimus carries an ancient integrated fragment of an extant virus.</title>
        <authorList>
            <person name="Hongo Y."/>
            <person name="Kimura K."/>
            <person name="Takaki Y."/>
            <person name="Yoshida Y."/>
            <person name="Baba S."/>
            <person name="Kobayashi G."/>
            <person name="Nagasaki K."/>
            <person name="Hano T."/>
            <person name="Tomaru Y."/>
        </authorList>
    </citation>
    <scope>NUCLEOTIDE SEQUENCE [LARGE SCALE GENOMIC DNA]</scope>
    <source>
        <strain evidence="2 3">NIES-3715</strain>
    </source>
</reference>
<comment type="caution">
    <text evidence="2">The sequence shown here is derived from an EMBL/GenBank/DDBJ whole genome shotgun (WGS) entry which is preliminary data.</text>
</comment>
<feature type="chain" id="PRO_5042226038" description="Plastid lipid-associated protein/fibrillin conserved domain-containing protein" evidence="1">
    <location>
        <begin position="23"/>
        <end position="249"/>
    </location>
</feature>
<feature type="signal peptide" evidence="1">
    <location>
        <begin position="1"/>
        <end position="22"/>
    </location>
</feature>
<protein>
    <recommendedName>
        <fullName evidence="4">Plastid lipid-associated protein/fibrillin conserved domain-containing protein</fullName>
    </recommendedName>
</protein>
<dbReference type="Proteomes" id="UP001054902">
    <property type="component" value="Unassembled WGS sequence"/>
</dbReference>
<name>A0AAD3H287_9STRA</name>
<dbReference type="PANTHER" id="PTHR35690:SF1">
    <property type="entry name" value="OS01G0363500 PROTEIN"/>
    <property type="match status" value="1"/>
</dbReference>
<dbReference type="PANTHER" id="PTHR35690">
    <property type="entry name" value="OS01G0363500 PROTEIN"/>
    <property type="match status" value="1"/>
</dbReference>
<sequence>MYSTRRSLSLLLSLLAVKLAVGFTPSLPSTTLSTRSFSRNIPLAAKAAAYDEQIAANKDFLGKAAITKCEDPEEVLTALESLEKLMREKRKKEGTQVAQQVLDNLTGEWRLIFTTGTKKTQERTGKINYFPLKAIQAFDATKDPMYIENAIYAGDFALIKFRGDFEFDLNRSKLEFEFDNITILGFNINLKKGEAAQLGAKTGLGADSNVKNAEKGKKAFFNWISADGDIATARGGGGGIALWQRVTSE</sequence>
<organism evidence="2 3">
    <name type="scientific">Chaetoceros tenuissimus</name>
    <dbReference type="NCBI Taxonomy" id="426638"/>
    <lineage>
        <taxon>Eukaryota</taxon>
        <taxon>Sar</taxon>
        <taxon>Stramenopiles</taxon>
        <taxon>Ochrophyta</taxon>
        <taxon>Bacillariophyta</taxon>
        <taxon>Coscinodiscophyceae</taxon>
        <taxon>Chaetocerotophycidae</taxon>
        <taxon>Chaetocerotales</taxon>
        <taxon>Chaetocerotaceae</taxon>
        <taxon>Chaetoceros</taxon>
    </lineage>
</organism>
<evidence type="ECO:0000313" key="2">
    <source>
        <dbReference type="EMBL" id="GFH47626.1"/>
    </source>
</evidence>
<evidence type="ECO:0000313" key="3">
    <source>
        <dbReference type="Proteomes" id="UP001054902"/>
    </source>
</evidence>
<gene>
    <name evidence="2" type="ORF">CTEN210_04101</name>
</gene>
<accession>A0AAD3H287</accession>
<dbReference type="EMBL" id="BLLK01000023">
    <property type="protein sequence ID" value="GFH47626.1"/>
    <property type="molecule type" value="Genomic_DNA"/>
</dbReference>
<keyword evidence="1" id="KW-0732">Signal</keyword>
<evidence type="ECO:0000256" key="1">
    <source>
        <dbReference type="SAM" id="SignalP"/>
    </source>
</evidence>